<dbReference type="Proteomes" id="UP000681340">
    <property type="component" value="Unassembled WGS sequence"/>
</dbReference>
<sequence length="203" mass="21476">MTGHLRDFLGADDATLTRRLAEGGPVGAVLDAIPGHLSGPAREALGAELSAAAGGLLEEDLGSILLSGLMGYDCLIAAARETAADADVTRLVALDDHLVRVTYDPHIDVLVDRERVYELRLSLSVTFTVQGLAATVRAGRLAHVRVAHCAADVRLSWGEHTLLQRSDLVDAPLLIRLGAGIPVPRATVADQARGTARVTRRRA</sequence>
<evidence type="ECO:0000313" key="2">
    <source>
        <dbReference type="Proteomes" id="UP000681340"/>
    </source>
</evidence>
<name>A0A919SA82_9ACTN</name>
<dbReference type="EMBL" id="BOQL01000026">
    <property type="protein sequence ID" value="GIM68756.1"/>
    <property type="molecule type" value="Genomic_DNA"/>
</dbReference>
<keyword evidence="2" id="KW-1185">Reference proteome</keyword>
<organism evidence="1 2">
    <name type="scientific">Actinoplanes auranticolor</name>
    <dbReference type="NCBI Taxonomy" id="47988"/>
    <lineage>
        <taxon>Bacteria</taxon>
        <taxon>Bacillati</taxon>
        <taxon>Actinomycetota</taxon>
        <taxon>Actinomycetes</taxon>
        <taxon>Micromonosporales</taxon>
        <taxon>Micromonosporaceae</taxon>
        <taxon>Actinoplanes</taxon>
    </lineage>
</organism>
<accession>A0A919SA82</accession>
<evidence type="ECO:0000313" key="1">
    <source>
        <dbReference type="EMBL" id="GIM68756.1"/>
    </source>
</evidence>
<comment type="caution">
    <text evidence="1">The sequence shown here is derived from an EMBL/GenBank/DDBJ whole genome shotgun (WGS) entry which is preliminary data.</text>
</comment>
<protein>
    <submittedName>
        <fullName evidence="1">Uncharacterized protein</fullName>
    </submittedName>
</protein>
<reference evidence="1" key="1">
    <citation type="submission" date="2021-03" db="EMBL/GenBank/DDBJ databases">
        <title>Whole genome shotgun sequence of Actinoplanes auranticolor NBRC 12245.</title>
        <authorList>
            <person name="Komaki H."/>
            <person name="Tamura T."/>
        </authorList>
    </citation>
    <scope>NUCLEOTIDE SEQUENCE</scope>
    <source>
        <strain evidence="1">NBRC 12245</strain>
    </source>
</reference>
<gene>
    <name evidence="1" type="ORF">Aau02nite_33110</name>
</gene>
<proteinExistence type="predicted"/>
<dbReference type="AlphaFoldDB" id="A0A919SA82"/>
<dbReference type="RefSeq" id="WP_212989292.1">
    <property type="nucleotide sequence ID" value="NZ_BAABEA010000008.1"/>
</dbReference>